<dbReference type="PANTHER" id="PTHR43649">
    <property type="entry name" value="ARABINOSE-BINDING PROTEIN-RELATED"/>
    <property type="match status" value="1"/>
</dbReference>
<dbReference type="InterPro" id="IPR006059">
    <property type="entry name" value="SBP"/>
</dbReference>
<keyword evidence="2" id="KW-0813">Transport</keyword>
<dbReference type="GO" id="GO:0055085">
    <property type="term" value="P:transmembrane transport"/>
    <property type="evidence" value="ECO:0007669"/>
    <property type="project" value="InterPro"/>
</dbReference>
<evidence type="ECO:0000313" key="5">
    <source>
        <dbReference type="Proteomes" id="UP000199017"/>
    </source>
</evidence>
<dbReference type="Pfam" id="PF01547">
    <property type="entry name" value="SBP_bac_1"/>
    <property type="match status" value="1"/>
</dbReference>
<dbReference type="Gene3D" id="3.40.190.10">
    <property type="entry name" value="Periplasmic binding protein-like II"/>
    <property type="match status" value="2"/>
</dbReference>
<keyword evidence="5" id="KW-1185">Reference proteome</keyword>
<evidence type="ECO:0000256" key="3">
    <source>
        <dbReference type="ARBA" id="ARBA00022729"/>
    </source>
</evidence>
<proteinExistence type="inferred from homology"/>
<gene>
    <name evidence="4" type="ORF">SAMN05216352_10848</name>
</gene>
<dbReference type="SUPFAM" id="SSF53850">
    <property type="entry name" value="Periplasmic binding protein-like II"/>
    <property type="match status" value="1"/>
</dbReference>
<dbReference type="PROSITE" id="PS01037">
    <property type="entry name" value="SBP_BACTERIAL_1"/>
    <property type="match status" value="1"/>
</dbReference>
<evidence type="ECO:0000256" key="2">
    <source>
        <dbReference type="ARBA" id="ARBA00022448"/>
    </source>
</evidence>
<evidence type="ECO:0000313" key="4">
    <source>
        <dbReference type="EMBL" id="SDI47853.1"/>
    </source>
</evidence>
<keyword evidence="3" id="KW-0732">Signal</keyword>
<dbReference type="AlphaFoldDB" id="A0A1G8KWW0"/>
<evidence type="ECO:0000256" key="1">
    <source>
        <dbReference type="ARBA" id="ARBA00008520"/>
    </source>
</evidence>
<dbReference type="EMBL" id="FNDU01000008">
    <property type="protein sequence ID" value="SDI47853.1"/>
    <property type="molecule type" value="Genomic_DNA"/>
</dbReference>
<accession>A0A1G8KWW0</accession>
<dbReference type="Proteomes" id="UP000199017">
    <property type="component" value="Unassembled WGS sequence"/>
</dbReference>
<comment type="similarity">
    <text evidence="1">Belongs to the bacterial solute-binding protein 1 family.</text>
</comment>
<reference evidence="4 5" key="1">
    <citation type="submission" date="2016-10" db="EMBL/GenBank/DDBJ databases">
        <authorList>
            <person name="de Groot N.N."/>
        </authorList>
    </citation>
    <scope>NUCLEOTIDE SEQUENCE [LARGE SCALE GENOMIC DNA]</scope>
    <source>
        <strain evidence="5">P4B,CCM 7963,CECT 7998,DSM 25260,IBRC-M 10614,KCTC 13821</strain>
    </source>
</reference>
<dbReference type="OrthoDB" id="9763054at2"/>
<sequence length="429" mass="48658">MRKHKGFTMVLLTFLFLGIFLSACMSDDSENQHAEGKISIDIYQGKVEFRDQFIKLAEKYEEENPDVSISVTAVGGGTDYFTSLRSRFSAGDEPEIFSVAGPSEAEDFKQYLSDLSDTKAASLALEGTLDGLMEGEQVYGLPFNQEGYGLIYNKKMFEEAGIDAEKILTYEDLEEAVQKLDSQKDELGIEEVFALPANEEWVISNHLANTFIAPEFNNSVMEAYESGTVPFEKSEELKRILDLQNTYSIQPTLSMDYSQQVEQYFTLEKVAIIQQGNWIYPTVAQMDQTFAEDNLGILPIPVEGHEGKLPVGVPNYWVVNDNKDDEVVEASKDFLNWMYTSEEGKEIVLNDLNFIPAYEGFDTSEIADPLSREIYEYSSKGYTIDWVFVGFPTPWTDSLGANMQEYIDGGKTWEEVIEDSRREWEGMRQ</sequence>
<organism evidence="4 5">
    <name type="scientific">Alteribacillus bidgolensis</name>
    <dbReference type="NCBI Taxonomy" id="930129"/>
    <lineage>
        <taxon>Bacteria</taxon>
        <taxon>Bacillati</taxon>
        <taxon>Bacillota</taxon>
        <taxon>Bacilli</taxon>
        <taxon>Bacillales</taxon>
        <taxon>Bacillaceae</taxon>
        <taxon>Alteribacillus</taxon>
    </lineage>
</organism>
<dbReference type="InterPro" id="IPR050490">
    <property type="entry name" value="Bact_solute-bd_prot1"/>
</dbReference>
<protein>
    <submittedName>
        <fullName evidence="4">Raffinose/stachyose/melibiose transport system substrate-binding protein</fullName>
    </submittedName>
</protein>
<dbReference type="STRING" id="930129.SAMN05216352_10848"/>
<dbReference type="RefSeq" id="WP_091585882.1">
    <property type="nucleotide sequence ID" value="NZ_FNDU01000008.1"/>
</dbReference>
<dbReference type="InterPro" id="IPR006061">
    <property type="entry name" value="SBP_1_CS"/>
</dbReference>
<name>A0A1G8KWW0_9BACI</name>
<dbReference type="PROSITE" id="PS51257">
    <property type="entry name" value="PROKAR_LIPOPROTEIN"/>
    <property type="match status" value="1"/>
</dbReference>